<dbReference type="InterPro" id="IPR036259">
    <property type="entry name" value="MFS_trans_sf"/>
</dbReference>
<reference evidence="8 9" key="1">
    <citation type="submission" date="2018-11" db="EMBL/GenBank/DDBJ databases">
        <title>Sequencing the genomes of 1000 actinobacteria strains.</title>
        <authorList>
            <person name="Klenk H.-P."/>
        </authorList>
    </citation>
    <scope>NUCLEOTIDE SEQUENCE [LARGE SCALE GENOMIC DNA]</scope>
    <source>
        <strain evidence="8 9">DSM 13521</strain>
    </source>
</reference>
<evidence type="ECO:0000256" key="3">
    <source>
        <dbReference type="ARBA" id="ARBA00022692"/>
    </source>
</evidence>
<dbReference type="PROSITE" id="PS00216">
    <property type="entry name" value="SUGAR_TRANSPORT_1"/>
    <property type="match status" value="1"/>
</dbReference>
<feature type="region of interest" description="Disordered" evidence="6">
    <location>
        <begin position="1"/>
        <end position="22"/>
    </location>
</feature>
<comment type="caution">
    <text evidence="8">The sequence shown here is derived from an EMBL/GenBank/DDBJ whole genome shotgun (WGS) entry which is preliminary data.</text>
</comment>
<name>A0A3N2D986_9MICO</name>
<evidence type="ECO:0000256" key="6">
    <source>
        <dbReference type="SAM" id="MobiDB-lite"/>
    </source>
</evidence>
<evidence type="ECO:0000313" key="9">
    <source>
        <dbReference type="Proteomes" id="UP000275356"/>
    </source>
</evidence>
<evidence type="ECO:0000256" key="5">
    <source>
        <dbReference type="ARBA" id="ARBA00023136"/>
    </source>
</evidence>
<protein>
    <submittedName>
        <fullName evidence="8">UMF1 family MFS transporter</fullName>
    </submittedName>
</protein>
<keyword evidence="4 7" id="KW-1133">Transmembrane helix</keyword>
<feature type="transmembrane region" description="Helical" evidence="7">
    <location>
        <begin position="102"/>
        <end position="120"/>
    </location>
</feature>
<feature type="transmembrane region" description="Helical" evidence="7">
    <location>
        <begin position="74"/>
        <end position="93"/>
    </location>
</feature>
<dbReference type="PANTHER" id="PTHR23519:SF1">
    <property type="entry name" value="AUTOPHAGY-RELATED PROTEIN 22"/>
    <property type="match status" value="1"/>
</dbReference>
<dbReference type="GO" id="GO:0022857">
    <property type="term" value="F:transmembrane transporter activity"/>
    <property type="evidence" value="ECO:0007669"/>
    <property type="project" value="InterPro"/>
</dbReference>
<feature type="transmembrane region" description="Helical" evidence="7">
    <location>
        <begin position="407"/>
        <end position="428"/>
    </location>
</feature>
<dbReference type="RefSeq" id="WP_123738546.1">
    <property type="nucleotide sequence ID" value="NZ_RKHQ01000001.1"/>
</dbReference>
<feature type="transmembrane region" description="Helical" evidence="7">
    <location>
        <begin position="320"/>
        <end position="337"/>
    </location>
</feature>
<keyword evidence="2" id="KW-0813">Transport</keyword>
<feature type="transmembrane region" description="Helical" evidence="7">
    <location>
        <begin position="126"/>
        <end position="148"/>
    </location>
</feature>
<dbReference type="EMBL" id="RKHQ01000001">
    <property type="protein sequence ID" value="ROR96357.1"/>
    <property type="molecule type" value="Genomic_DNA"/>
</dbReference>
<dbReference type="GO" id="GO:0012505">
    <property type="term" value="C:endomembrane system"/>
    <property type="evidence" value="ECO:0007669"/>
    <property type="project" value="UniProtKB-SubCell"/>
</dbReference>
<evidence type="ECO:0000256" key="7">
    <source>
        <dbReference type="SAM" id="Phobius"/>
    </source>
</evidence>
<evidence type="ECO:0000313" key="8">
    <source>
        <dbReference type="EMBL" id="ROR96357.1"/>
    </source>
</evidence>
<keyword evidence="5 7" id="KW-0472">Membrane</keyword>
<organism evidence="8 9">
    <name type="scientific">Salana multivorans</name>
    <dbReference type="NCBI Taxonomy" id="120377"/>
    <lineage>
        <taxon>Bacteria</taxon>
        <taxon>Bacillati</taxon>
        <taxon>Actinomycetota</taxon>
        <taxon>Actinomycetes</taxon>
        <taxon>Micrococcales</taxon>
        <taxon>Beutenbergiaceae</taxon>
        <taxon>Salana</taxon>
    </lineage>
</organism>
<comment type="subcellular location">
    <subcellularLocation>
        <location evidence="1">Endomembrane system</location>
        <topology evidence="1">Multi-pass membrane protein</topology>
    </subcellularLocation>
</comment>
<feature type="transmembrane region" description="Helical" evidence="7">
    <location>
        <begin position="379"/>
        <end position="401"/>
    </location>
</feature>
<dbReference type="Proteomes" id="UP000275356">
    <property type="component" value="Unassembled WGS sequence"/>
</dbReference>
<feature type="transmembrane region" description="Helical" evidence="7">
    <location>
        <begin position="290"/>
        <end position="308"/>
    </location>
</feature>
<keyword evidence="9" id="KW-1185">Reference proteome</keyword>
<accession>A0A3N2D986</accession>
<evidence type="ECO:0000256" key="2">
    <source>
        <dbReference type="ARBA" id="ARBA00022448"/>
    </source>
</evidence>
<dbReference type="AlphaFoldDB" id="A0A3N2D986"/>
<dbReference type="InterPro" id="IPR005829">
    <property type="entry name" value="Sugar_transporter_CS"/>
</dbReference>
<sequence>MDHDGVLVPAPVPPEREPGLAGRPAPRRVVAAWGLWDWGQQTFNTVVLTFVFSVYITSAVAENETVGSAALGNAQAWAGVAIALLCPVMGTFADRIGRRRQLLGISTIALAASMAAMVVVMPDPGWLGYAVWMLAFASVVSEIAGVFYNGMLLQIATPSTFGRISGMGWGLGYLGGLVALVASLFLFVLGKEPETIRYVALFSGIWTAVFCLPLLLIGPDTPPADRDAPRFSFLGAYRDIVRRIATMWREQRYLLHFFLASAVFRDGLAGVFAFAGVIAAGSFGFSQEEVIYLGIAANLVAGVSTWLFGRFDDRAGSRVLIVGGLGVIIAAGVGILLLDGTAAFWVCAMVISACVGPVQSASRALLARLTPLGLENENFGLYATTGRAVAFLSPFAFTVAIRIGGAQLWGILGIVVVLAIGLIAFLPLRVPAHAARGGDARAVTS</sequence>
<evidence type="ECO:0000256" key="1">
    <source>
        <dbReference type="ARBA" id="ARBA00004127"/>
    </source>
</evidence>
<dbReference type="InterPro" id="IPR024671">
    <property type="entry name" value="Atg22-like"/>
</dbReference>
<dbReference type="Gene3D" id="1.20.1250.20">
    <property type="entry name" value="MFS general substrate transporter like domains"/>
    <property type="match status" value="1"/>
</dbReference>
<dbReference type="OrthoDB" id="9768783at2"/>
<feature type="transmembrane region" description="Helical" evidence="7">
    <location>
        <begin position="169"/>
        <end position="190"/>
    </location>
</feature>
<feature type="transmembrane region" description="Helical" evidence="7">
    <location>
        <begin position="253"/>
        <end position="278"/>
    </location>
</feature>
<dbReference type="Pfam" id="PF11700">
    <property type="entry name" value="ATG22"/>
    <property type="match status" value="1"/>
</dbReference>
<evidence type="ECO:0000256" key="4">
    <source>
        <dbReference type="ARBA" id="ARBA00022989"/>
    </source>
</evidence>
<dbReference type="InterPro" id="IPR050495">
    <property type="entry name" value="ATG22/LtaA_families"/>
</dbReference>
<dbReference type="SUPFAM" id="SSF103473">
    <property type="entry name" value="MFS general substrate transporter"/>
    <property type="match status" value="1"/>
</dbReference>
<proteinExistence type="predicted"/>
<dbReference type="PANTHER" id="PTHR23519">
    <property type="entry name" value="AUTOPHAGY-RELATED PROTEIN 22"/>
    <property type="match status" value="1"/>
</dbReference>
<feature type="transmembrane region" description="Helical" evidence="7">
    <location>
        <begin position="196"/>
        <end position="217"/>
    </location>
</feature>
<dbReference type="GO" id="GO:0016020">
    <property type="term" value="C:membrane"/>
    <property type="evidence" value="ECO:0007669"/>
    <property type="project" value="InterPro"/>
</dbReference>
<gene>
    <name evidence="8" type="ORF">EDD28_0940</name>
</gene>
<keyword evidence="3 7" id="KW-0812">Transmembrane</keyword>